<organism evidence="1 2">
    <name type="scientific">Ambrosiozyma monospora</name>
    <name type="common">Yeast</name>
    <name type="synonym">Endomycopsis monosporus</name>
    <dbReference type="NCBI Taxonomy" id="43982"/>
    <lineage>
        <taxon>Eukaryota</taxon>
        <taxon>Fungi</taxon>
        <taxon>Dikarya</taxon>
        <taxon>Ascomycota</taxon>
        <taxon>Saccharomycotina</taxon>
        <taxon>Pichiomycetes</taxon>
        <taxon>Pichiales</taxon>
        <taxon>Pichiaceae</taxon>
        <taxon>Ambrosiozyma</taxon>
    </lineage>
</organism>
<evidence type="ECO:0000313" key="1">
    <source>
        <dbReference type="EMBL" id="GME86039.1"/>
    </source>
</evidence>
<comment type="caution">
    <text evidence="1">The sequence shown here is derived from an EMBL/GenBank/DDBJ whole genome shotgun (WGS) entry which is preliminary data.</text>
</comment>
<proteinExistence type="predicted"/>
<name>A0ACB5TCQ8_AMBMO</name>
<reference evidence="1" key="1">
    <citation type="submission" date="2023-04" db="EMBL/GenBank/DDBJ databases">
        <title>Ambrosiozyma monospora NBRC 10751.</title>
        <authorList>
            <person name="Ichikawa N."/>
            <person name="Sato H."/>
            <person name="Tonouchi N."/>
        </authorList>
    </citation>
    <scope>NUCLEOTIDE SEQUENCE</scope>
    <source>
        <strain evidence="1">NBRC 10751</strain>
    </source>
</reference>
<gene>
    <name evidence="1" type="ORF">Amon02_000784600</name>
</gene>
<evidence type="ECO:0000313" key="2">
    <source>
        <dbReference type="Proteomes" id="UP001165064"/>
    </source>
</evidence>
<dbReference type="EMBL" id="BSXS01006724">
    <property type="protein sequence ID" value="GME86039.1"/>
    <property type="molecule type" value="Genomic_DNA"/>
</dbReference>
<accession>A0ACB5TCQ8</accession>
<dbReference type="Proteomes" id="UP001165064">
    <property type="component" value="Unassembled WGS sequence"/>
</dbReference>
<keyword evidence="2" id="KW-1185">Reference proteome</keyword>
<protein>
    <submittedName>
        <fullName evidence="1">Unnamed protein product</fullName>
    </submittedName>
</protein>
<sequence length="266" mass="29576">MGPKFSILKPMQYSAIFILCDLIAIIIQAIGGGAASASLSAYTSTRQGANIMVGGLAFQVFSMSLFQFFWYHFLFRCWRERKYNGGAGFNPDYEHIRKGKFFLHLLLAISAAVLLIYVRSIYRLIELCEGFTGKLATVEIYFMILEALMVSLASLILTVVYPGFVYGRKSSIVVKKGINLKLGKKNKFKKNAGKDVDGEGDGSSDGYYNDKNNDDRNGSVSTYNTANEGNGNGNEHPVRTLSHVEEYGNDYKRESTLDEKNNSNAI</sequence>